<keyword evidence="6 9" id="KW-0804">Transcription</keyword>
<dbReference type="PANTHER" id="PTHR35784:SF1">
    <property type="entry name" value="MEDIATOR OF RNA POLYMERASE II TRANSCRIPTION SUBUNIT 5"/>
    <property type="match status" value="1"/>
</dbReference>
<evidence type="ECO:0000313" key="11">
    <source>
        <dbReference type="Proteomes" id="UP000779574"/>
    </source>
</evidence>
<keyword evidence="4 9" id="KW-0805">Transcription regulation</keyword>
<dbReference type="InterPro" id="IPR014801">
    <property type="entry name" value="Mediator_Med5_fun"/>
</dbReference>
<comment type="subunit">
    <text evidence="9">Component of the Mediator complex.</text>
</comment>
<name>A0A9P8E2L0_AURME</name>
<dbReference type="OrthoDB" id="5322661at2759"/>
<sequence length="1024" mass="112669">MDSASATHAAEQWSTLFRTCFVHRIPASQLNKPFSELWSTQPIPGSQLASIIFTSGASGIDPLITEYLEQILRVTTIDTCDILVALLAHTRYALKKNASTRTSLSNAFFEHILALLVRLVAAGERPKIAREARNVVRALGECLTACRAHEMVLLMQNVDVMQSPDPQVVTCFETLATLAIAVLNHPMVKADISDGWPQTMKDKIASACSDFAELISPWSHSQTGAGLQMLAKTPPLGKPDFSTAEIASTVNDLPVTNSRVGLYIYLNAALCARPLTDDMSLFNYLHAKYQNDTQSLVSDLIVASFDVLANALQQRQPPDQLLCYRSFVANKLPLLITTLSASFPPMTSQVHIQMALRRVDVHPFPPLSSDNDTANNEILKKSRLEFVQACILFQLGNEQAFHSVIGESPAPIAPRVVRYNRQSLAQQCSANIHRVEELARELEGMNGNAGAISGALVDTIQHLYTAKETMALRTVCNIFSRRLPLMDIILQYAQPSDVLSPLCNLLNEWTHDEDQSEYQPAYEEFAAVLLLVLAVIHRYQLTEAEIGAFSSDSFIIRMLKNMSTSIDIRALDDDQQKQLTKWVQGLYATDEHGETNGISDETMSHCPPQSFYLLVPTLFEQSVQACKLMTLAVNTLKGGLEFLLEPFLLPSLIGGLSWVTKHSWEDHGDTDILMQMLRKLIQPDSISGDAQAMHKTILAMIARPLARSLQELQRRQPKRKDVTPVIELLQPHLDSQRSGKCNSAELTEWSVTADGGLRAVVKNLVGGLVQWSNQGSISSIPYQYTHRAITTALDMLGADEVLAIILDEVRSQTRSGCGSAALEVATAIVCTPSPLPALSQANTLMQFDQSAPVSVSQRRTLRQALRARLDEPKELLAMETERVETIVRLGRRVEAQLSVPAQLNMPMTNLDLGDMNLTGADMQITGAEMQMTADTTTDTTGAAAAVTDQDFTAAMDQSLQMDTTNMNDTNSMPLDMPNNLFAGQDMDFDLTGTSQQHGTGQMNNEDDIFAGLEMDLGGDDFDFS</sequence>
<keyword evidence="5 9" id="KW-0010">Activator</keyword>
<accession>A0A9P8E2L0</accession>
<dbReference type="PANTHER" id="PTHR35784">
    <property type="entry name" value="MEDIATOR OF RNA POLYMERASE II TRANSCRIPTION SUBUNIT 5"/>
    <property type="match status" value="1"/>
</dbReference>
<comment type="caution">
    <text evidence="10">The sequence shown here is derived from an EMBL/GenBank/DDBJ whole genome shotgun (WGS) entry which is preliminary data.</text>
</comment>
<dbReference type="AlphaFoldDB" id="A0A9P8E2L0"/>
<reference evidence="10" key="1">
    <citation type="journal article" date="2021" name="J Fungi (Basel)">
        <title>Virulence traits and population genomics of the black yeast Aureobasidium melanogenum.</title>
        <authorList>
            <person name="Cernosa A."/>
            <person name="Sun X."/>
            <person name="Gostincar C."/>
            <person name="Fang C."/>
            <person name="Gunde-Cimerman N."/>
            <person name="Song Z."/>
        </authorList>
    </citation>
    <scope>NUCLEOTIDE SEQUENCE</scope>
    <source>
        <strain evidence="10">EXF-9911</strain>
    </source>
</reference>
<evidence type="ECO:0000256" key="6">
    <source>
        <dbReference type="ARBA" id="ARBA00023163"/>
    </source>
</evidence>
<evidence type="ECO:0000256" key="8">
    <source>
        <dbReference type="ARBA" id="ARBA00031256"/>
    </source>
</evidence>
<evidence type="ECO:0000256" key="9">
    <source>
        <dbReference type="RuleBase" id="RU364142"/>
    </source>
</evidence>
<evidence type="ECO:0000256" key="2">
    <source>
        <dbReference type="ARBA" id="ARBA00008782"/>
    </source>
</evidence>
<dbReference type="GO" id="GO:0003712">
    <property type="term" value="F:transcription coregulator activity"/>
    <property type="evidence" value="ECO:0007669"/>
    <property type="project" value="InterPro"/>
</dbReference>
<reference evidence="10" key="2">
    <citation type="submission" date="2021-08" db="EMBL/GenBank/DDBJ databases">
        <authorList>
            <person name="Gostincar C."/>
            <person name="Sun X."/>
            <person name="Song Z."/>
            <person name="Gunde-Cimerman N."/>
        </authorList>
    </citation>
    <scope>NUCLEOTIDE SEQUENCE</scope>
    <source>
        <strain evidence="10">EXF-9911</strain>
    </source>
</reference>
<comment type="subcellular location">
    <subcellularLocation>
        <location evidence="1 9">Nucleus</location>
    </subcellularLocation>
</comment>
<comment type="similarity">
    <text evidence="2 9">Belongs to the Mediator complex subunit 5 family.</text>
</comment>
<dbReference type="Pfam" id="PF08689">
    <property type="entry name" value="Med5"/>
    <property type="match status" value="1"/>
</dbReference>
<keyword evidence="7 9" id="KW-0539">Nucleus</keyword>
<proteinExistence type="inferred from homology"/>
<dbReference type="GO" id="GO:0016592">
    <property type="term" value="C:mediator complex"/>
    <property type="evidence" value="ECO:0007669"/>
    <property type="project" value="InterPro"/>
</dbReference>
<dbReference type="EMBL" id="JAHFXF010001106">
    <property type="protein sequence ID" value="KAG9676092.1"/>
    <property type="molecule type" value="Genomic_DNA"/>
</dbReference>
<evidence type="ECO:0000256" key="4">
    <source>
        <dbReference type="ARBA" id="ARBA00023015"/>
    </source>
</evidence>
<evidence type="ECO:0000313" key="10">
    <source>
        <dbReference type="EMBL" id="KAG9676092.1"/>
    </source>
</evidence>
<evidence type="ECO:0000256" key="7">
    <source>
        <dbReference type="ARBA" id="ARBA00023242"/>
    </source>
</evidence>
<feature type="non-terminal residue" evidence="10">
    <location>
        <position position="1024"/>
    </location>
</feature>
<protein>
    <recommendedName>
        <fullName evidence="3 9">Mediator of RNA polymerase II transcription subunit 5</fullName>
    </recommendedName>
    <alternativeName>
        <fullName evidence="8 9">Mediator complex subunit 5</fullName>
    </alternativeName>
</protein>
<gene>
    <name evidence="9" type="primary">MED5</name>
    <name evidence="10" type="ORF">KCU76_g16029</name>
</gene>
<evidence type="ECO:0000256" key="3">
    <source>
        <dbReference type="ARBA" id="ARBA00020628"/>
    </source>
</evidence>
<dbReference type="GO" id="GO:0006357">
    <property type="term" value="P:regulation of transcription by RNA polymerase II"/>
    <property type="evidence" value="ECO:0007669"/>
    <property type="project" value="InterPro"/>
</dbReference>
<comment type="function">
    <text evidence="9">Component of the Mediator complex, a coactivator involved in the regulated transcription of nearly all RNA polymerase II-dependent genes. Mediator functions as a bridge to convey information from gene-specific regulatory proteins to the basal RNA polymerase II transcription machinery. Mediator is recruited to promoters by direct interactions with regulatory proteins and serves as a scaffold for the assembly of a functional preinitiation complex with RNA polymerase II and the general transcription factors.</text>
</comment>
<dbReference type="Proteomes" id="UP000779574">
    <property type="component" value="Unassembled WGS sequence"/>
</dbReference>
<evidence type="ECO:0000256" key="5">
    <source>
        <dbReference type="ARBA" id="ARBA00023159"/>
    </source>
</evidence>
<organism evidence="10 11">
    <name type="scientific">Aureobasidium melanogenum</name>
    <name type="common">Aureobasidium pullulans var. melanogenum</name>
    <dbReference type="NCBI Taxonomy" id="46634"/>
    <lineage>
        <taxon>Eukaryota</taxon>
        <taxon>Fungi</taxon>
        <taxon>Dikarya</taxon>
        <taxon>Ascomycota</taxon>
        <taxon>Pezizomycotina</taxon>
        <taxon>Dothideomycetes</taxon>
        <taxon>Dothideomycetidae</taxon>
        <taxon>Dothideales</taxon>
        <taxon>Saccotheciaceae</taxon>
        <taxon>Aureobasidium</taxon>
    </lineage>
</organism>
<evidence type="ECO:0000256" key="1">
    <source>
        <dbReference type="ARBA" id="ARBA00004123"/>
    </source>
</evidence>